<protein>
    <submittedName>
        <fullName evidence="3">Uncharacterized protein</fullName>
    </submittedName>
</protein>
<dbReference type="GO" id="GO:0040029">
    <property type="term" value="P:epigenetic regulation of gene expression"/>
    <property type="evidence" value="ECO:0007669"/>
    <property type="project" value="InterPro"/>
</dbReference>
<evidence type="ECO:0000313" key="3">
    <source>
        <dbReference type="EMBL" id="OMJ78629.1"/>
    </source>
</evidence>
<feature type="coiled-coil region" evidence="1">
    <location>
        <begin position="77"/>
        <end position="153"/>
    </location>
</feature>
<dbReference type="Proteomes" id="UP000187209">
    <property type="component" value="Unassembled WGS sequence"/>
</dbReference>
<dbReference type="AlphaFoldDB" id="A0A1R2BP60"/>
<keyword evidence="1" id="KW-0175">Coiled coil</keyword>
<keyword evidence="4" id="KW-1185">Reference proteome</keyword>
<feature type="region of interest" description="Disordered" evidence="2">
    <location>
        <begin position="176"/>
        <end position="199"/>
    </location>
</feature>
<dbReference type="GO" id="GO:0005634">
    <property type="term" value="C:nucleus"/>
    <property type="evidence" value="ECO:0007669"/>
    <property type="project" value="InterPro"/>
</dbReference>
<name>A0A1R2BP60_9CILI</name>
<reference evidence="3 4" key="1">
    <citation type="submission" date="2016-11" db="EMBL/GenBank/DDBJ databases">
        <title>The macronuclear genome of Stentor coeruleus: a giant cell with tiny introns.</title>
        <authorList>
            <person name="Slabodnick M."/>
            <person name="Ruby J.G."/>
            <person name="Reiff S.B."/>
            <person name="Swart E.C."/>
            <person name="Gosai S."/>
            <person name="Prabakaran S."/>
            <person name="Witkowska E."/>
            <person name="Larue G.E."/>
            <person name="Fisher S."/>
            <person name="Freeman R.M."/>
            <person name="Gunawardena J."/>
            <person name="Chu W."/>
            <person name="Stover N.A."/>
            <person name="Gregory B.D."/>
            <person name="Nowacki M."/>
            <person name="Derisi J."/>
            <person name="Roy S.W."/>
            <person name="Marshall W.F."/>
            <person name="Sood P."/>
        </authorList>
    </citation>
    <scope>NUCLEOTIDE SEQUENCE [LARGE SCALE GENOMIC DNA]</scope>
    <source>
        <strain evidence="3">WM001</strain>
    </source>
</reference>
<proteinExistence type="predicted"/>
<feature type="compositionally biased region" description="Basic and acidic residues" evidence="2">
    <location>
        <begin position="176"/>
        <end position="190"/>
    </location>
</feature>
<evidence type="ECO:0000256" key="2">
    <source>
        <dbReference type="SAM" id="MobiDB-lite"/>
    </source>
</evidence>
<dbReference type="PANTHER" id="PTHR47684">
    <property type="entry name" value="PROTEIN TONSOKU"/>
    <property type="match status" value="1"/>
</dbReference>
<dbReference type="InterPro" id="IPR044227">
    <property type="entry name" value="TONSOKU"/>
</dbReference>
<gene>
    <name evidence="3" type="ORF">SteCoe_21506</name>
</gene>
<organism evidence="3 4">
    <name type="scientific">Stentor coeruleus</name>
    <dbReference type="NCBI Taxonomy" id="5963"/>
    <lineage>
        <taxon>Eukaryota</taxon>
        <taxon>Sar</taxon>
        <taxon>Alveolata</taxon>
        <taxon>Ciliophora</taxon>
        <taxon>Postciliodesmatophora</taxon>
        <taxon>Heterotrichea</taxon>
        <taxon>Heterotrichida</taxon>
        <taxon>Stentoridae</taxon>
        <taxon>Stentor</taxon>
    </lineage>
</organism>
<dbReference type="InterPro" id="IPR032675">
    <property type="entry name" value="LRR_dom_sf"/>
</dbReference>
<evidence type="ECO:0000256" key="1">
    <source>
        <dbReference type="SAM" id="Coils"/>
    </source>
</evidence>
<dbReference type="PANTHER" id="PTHR47684:SF1">
    <property type="entry name" value="PROTEIN TONSOKU"/>
    <property type="match status" value="1"/>
</dbReference>
<sequence>MEQVLSICNNDPELNNLLKDHPLLIKSLESIYSLSSEHIFSILTAVENEAYMLTKEIQQIKDTPDSKSFTDSMALEIEELKSMLVREQEYNESLNSQIFKLSENLNELTKIIQGKSQTKTSQLMNFAVLERENKDLKDQVLTLTEQLEFLTTELKSKSDAHINNFGSLEEKIHQIKAERTSERKKSDASKNSKKRDKLRSHKKIAITTLTLIFNAHQHNMVHSMFNMWKFWIYKKGKLQEELEAKIQQSFTHRTESMNELKTSSKKYFSQLLSAISSVNYQKPIEIELSSCEMSKEWLDLLLQTLESNSSVTELNLGSNSLSDECGILIASWLKQDNYLKCLILRNNDFNDMVTSSIIEAVCSQNQISMLDISENIVSVESINYLIQNSSAISDLVIENCGLSGEDIKKVLNVAKNSPISGLFVSYNPIVKPHLKGILEMFTQTQLKNIGLSGLPFDDVDVKEICILINRKPYLEILHLAHVEISEQGMSRVLDSLCKHEDLKEIDLTGTSLHIPHVCVVIETCTSLKTIVLREIVVSQRDYSFLAETIKKSPQLEVCLLDN</sequence>
<evidence type="ECO:0000313" key="4">
    <source>
        <dbReference type="Proteomes" id="UP000187209"/>
    </source>
</evidence>
<accession>A0A1R2BP60</accession>
<dbReference type="Gene3D" id="3.80.10.10">
    <property type="entry name" value="Ribonuclease Inhibitor"/>
    <property type="match status" value="1"/>
</dbReference>
<dbReference type="EMBL" id="MPUH01000512">
    <property type="protein sequence ID" value="OMJ78629.1"/>
    <property type="molecule type" value="Genomic_DNA"/>
</dbReference>
<dbReference type="OrthoDB" id="8436363at2759"/>
<dbReference type="SUPFAM" id="SSF52047">
    <property type="entry name" value="RNI-like"/>
    <property type="match status" value="1"/>
</dbReference>
<dbReference type="GO" id="GO:0072423">
    <property type="term" value="P:response to DNA damage checkpoint signaling"/>
    <property type="evidence" value="ECO:0007669"/>
    <property type="project" value="InterPro"/>
</dbReference>
<comment type="caution">
    <text evidence="3">The sequence shown here is derived from an EMBL/GenBank/DDBJ whole genome shotgun (WGS) entry which is preliminary data.</text>
</comment>